<feature type="compositionally biased region" description="Polar residues" evidence="1">
    <location>
        <begin position="604"/>
        <end position="628"/>
    </location>
</feature>
<feature type="compositionally biased region" description="Basic and acidic residues" evidence="1">
    <location>
        <begin position="296"/>
        <end position="314"/>
    </location>
</feature>
<feature type="compositionally biased region" description="Basic and acidic residues" evidence="1">
    <location>
        <begin position="778"/>
        <end position="794"/>
    </location>
</feature>
<feature type="compositionally biased region" description="Basic and acidic residues" evidence="1">
    <location>
        <begin position="633"/>
        <end position="643"/>
    </location>
</feature>
<feature type="compositionally biased region" description="Polar residues" evidence="1">
    <location>
        <begin position="763"/>
        <end position="772"/>
    </location>
</feature>
<feature type="compositionally biased region" description="Basic residues" evidence="1">
    <location>
        <begin position="1473"/>
        <end position="1482"/>
    </location>
</feature>
<feature type="region of interest" description="Disordered" evidence="1">
    <location>
        <begin position="1309"/>
        <end position="1341"/>
    </location>
</feature>
<organism evidence="2">
    <name type="scientific">Lotharella globosa</name>
    <dbReference type="NCBI Taxonomy" id="91324"/>
    <lineage>
        <taxon>Eukaryota</taxon>
        <taxon>Sar</taxon>
        <taxon>Rhizaria</taxon>
        <taxon>Cercozoa</taxon>
        <taxon>Chlorarachniophyceae</taxon>
        <taxon>Lotharella</taxon>
    </lineage>
</organism>
<feature type="region of interest" description="Disordered" evidence="1">
    <location>
        <begin position="1169"/>
        <end position="1197"/>
    </location>
</feature>
<feature type="compositionally biased region" description="Polar residues" evidence="1">
    <location>
        <begin position="1179"/>
        <end position="1191"/>
    </location>
</feature>
<feature type="compositionally biased region" description="Basic and acidic residues" evidence="1">
    <location>
        <begin position="1483"/>
        <end position="1501"/>
    </location>
</feature>
<evidence type="ECO:0000256" key="1">
    <source>
        <dbReference type="SAM" id="MobiDB-lite"/>
    </source>
</evidence>
<reference evidence="2" key="1">
    <citation type="submission" date="2021-01" db="EMBL/GenBank/DDBJ databases">
        <authorList>
            <person name="Corre E."/>
            <person name="Pelletier E."/>
            <person name="Niang G."/>
            <person name="Scheremetjew M."/>
            <person name="Finn R."/>
            <person name="Kale V."/>
            <person name="Holt S."/>
            <person name="Cochrane G."/>
            <person name="Meng A."/>
            <person name="Brown T."/>
            <person name="Cohen L."/>
        </authorList>
    </citation>
    <scope>NUCLEOTIDE SEQUENCE</scope>
    <source>
        <strain evidence="2">CCCM811</strain>
    </source>
</reference>
<feature type="compositionally biased region" description="Basic and acidic residues" evidence="1">
    <location>
        <begin position="441"/>
        <end position="458"/>
    </location>
</feature>
<feature type="compositionally biased region" description="Polar residues" evidence="1">
    <location>
        <begin position="415"/>
        <end position="431"/>
    </location>
</feature>
<gene>
    <name evidence="2" type="ORF">LGLO00237_LOCUS20070</name>
</gene>
<proteinExistence type="predicted"/>
<feature type="compositionally biased region" description="Basic and acidic residues" evidence="1">
    <location>
        <begin position="734"/>
        <end position="762"/>
    </location>
</feature>
<evidence type="ECO:0000313" key="2">
    <source>
        <dbReference type="EMBL" id="CAE0668446.1"/>
    </source>
</evidence>
<name>A0A7S4DT29_9EUKA</name>
<feature type="region of interest" description="Disordered" evidence="1">
    <location>
        <begin position="408"/>
        <end position="840"/>
    </location>
</feature>
<feature type="region of interest" description="Disordered" evidence="1">
    <location>
        <begin position="885"/>
        <end position="913"/>
    </location>
</feature>
<feature type="region of interest" description="Disordered" evidence="1">
    <location>
        <begin position="1249"/>
        <end position="1279"/>
    </location>
</feature>
<feature type="compositionally biased region" description="Basic residues" evidence="1">
    <location>
        <begin position="491"/>
        <end position="509"/>
    </location>
</feature>
<feature type="compositionally biased region" description="Basic and acidic residues" evidence="1">
    <location>
        <begin position="1424"/>
        <end position="1433"/>
    </location>
</feature>
<feature type="compositionally biased region" description="Polar residues" evidence="1">
    <location>
        <begin position="708"/>
        <end position="729"/>
    </location>
</feature>
<feature type="compositionally biased region" description="Basic and acidic residues" evidence="1">
    <location>
        <begin position="686"/>
        <end position="706"/>
    </location>
</feature>
<accession>A0A7S4DT29</accession>
<feature type="region of interest" description="Disordered" evidence="1">
    <location>
        <begin position="252"/>
        <end position="314"/>
    </location>
</feature>
<sequence>MASMPFTLYATPPDEKRKHPFIYRSRPVAPSVLHPGVHCSFSRDVEDTLAALFDELQAEAREFTKADEEDVEEEEQEEEEEGRIDLRFEFECNKSGCSGLPYYKQGDSTADTPRTFEIRQGLLEHKTVVRTLQLFWETFAKNPLGEVPFDEYVQVHMRMAKALREGFGDEEYDHETLLSNAKDDWHHDIRKQLSERDIAKLESDPQTTAAHSMNKETLFASLFEIADIWTEGIGPKKYSGFLLRLFHRITNKKSPPTGEQEEDEDEDEDEDEEVADEDDIVIEEEKEESEEEDKKEEDKKEEKKEKKPSPKVAEKKDYTWKDLNDVKPIEKNSPKKNIIIPRKRRHSRPITSVCVKRPPTPAAFKLSETGVQEKVIAFLKKTIGKERNISYMNAVSVKSYASPLAKTERRLVRSSPGQQNKQRWKSMSPSSGFARAVMDAMRQKRADAAETNDPKTVPKDFSFWAGNEQSRQKFHSSIRGHRPASLSPPHGRCRSRSGTRQSRKHSPTKKKLDLQRILLRSRGSSRNSSRPSSSGQVRSRSATRSATASRPATALQPQPVDGKMGEGDKNEELNTIVDAGSNTAEEKTTDSKSIAANTVDPDIQTRQATSQSRPEASQSRLETSSSIKSLRHLRVEVPSRPESRSIIPVSVDSPTSTEGAGRTGGDKRGLEYALEPAQLDSPSSPDPKEKSNDVARKNSRCAKEPVTETLTATTEESGSTTREYTTVPTTAGEETVHTASEGKKRSEEAIGKKLQNKDKDTKSNLTLRTTAESRAVSRRVEKGFPGRVNKDVESKFPTSEMKSPSKPKIETRRSRTTTKMDKETAKRDSLPLKVGNGISPSLEEATTSQRSMLVTIPSVPNTNSAATKNASAPVAIAAEPLRWSISSKQSKRKRPISKQDRTSALHLGQPDPLRYFKHPNHPIDFEKMAEQEDESLAPDSSMTIDDGLPVTATKAPAGFVRFPGLLKQKEVVESIVSVARQVVQETRDDLLAKKPTERVEAVPRIQEKVDKPSNSDAMQRLHGRRQATVAKSKPKLPPTIFAKAIVMKTGIIANDESPLHSRRLIGRQPSEAQISLKTEPQLKLKHHLPRPRRRNTEKRRPPRSVSYKAATKCFVQERRSMSASFSGFNTSDRDSTKAGVQGAFSSASSSLHGGVTSDDFSMVSFPSVKHTQLRRPQEQDSLQQNQSTAPPSMSDAARLKKQINSSSVDHHKNYGIQINGREHPHRHRGSLDNNSVDEPAEVIALPELKAKPRDLRPHTIPKQKLGQGGRSLEAKAGAGRASSTKPLILDTTSADRILFPMSPKFRVLKQKGRSGEQANRLPFAKSDDIEKRRRKKHSSTSRFTALEQYFQAEPVTMSPHPKRTPAYLPSLDLSPPTRKVKTKPKLQKVSSVTSEIGLPDTNRSTSALFSMHLISLDAIHGGSEDWNEKDHPRWSTSPPRLGSPSAQNEEEKNSVLPKLKMNVRTTGNGVRNKLNKNQRLTHKKIEQKQPRNKSAERDVNKRLLGKGGSLLTDRKSIEAKRALRYHRRRAFVRKGIEPLVVSQGAALSSSEFAKKHQVESWSRYAIKVFKSSPKAR</sequence>
<feature type="compositionally biased region" description="Basic and acidic residues" evidence="1">
    <location>
        <begin position="563"/>
        <end position="572"/>
    </location>
</feature>
<feature type="compositionally biased region" description="Basic residues" evidence="1">
    <location>
        <begin position="472"/>
        <end position="482"/>
    </location>
</feature>
<dbReference type="EMBL" id="HBIV01028044">
    <property type="protein sequence ID" value="CAE0668446.1"/>
    <property type="molecule type" value="Transcribed_RNA"/>
</dbReference>
<feature type="region of interest" description="Disordered" evidence="1">
    <location>
        <begin position="1367"/>
        <end position="1388"/>
    </location>
</feature>
<feature type="compositionally biased region" description="Low complexity" evidence="1">
    <location>
        <begin position="520"/>
        <end position="554"/>
    </location>
</feature>
<protein>
    <submittedName>
        <fullName evidence="2">Uncharacterized protein</fullName>
    </submittedName>
</protein>
<feature type="region of interest" description="Disordered" evidence="1">
    <location>
        <begin position="1424"/>
        <end position="1507"/>
    </location>
</feature>
<feature type="region of interest" description="Disordered" evidence="1">
    <location>
        <begin position="1072"/>
        <end position="1112"/>
    </location>
</feature>
<feature type="compositionally biased region" description="Basic and acidic residues" evidence="1">
    <location>
        <begin position="807"/>
        <end position="830"/>
    </location>
</feature>
<feature type="compositionally biased region" description="Basic residues" evidence="1">
    <location>
        <begin position="1083"/>
        <end position="1102"/>
    </location>
</feature>
<feature type="compositionally biased region" description="Acidic residues" evidence="1">
    <location>
        <begin position="259"/>
        <end position="295"/>
    </location>
</feature>